<keyword evidence="3" id="KW-1185">Reference proteome</keyword>
<keyword evidence="2" id="KW-0808">Transferase</keyword>
<comment type="caution">
    <text evidence="2">The sequence shown here is derived from an EMBL/GenBank/DDBJ whole genome shotgun (WGS) entry which is preliminary data.</text>
</comment>
<dbReference type="InterPro" id="IPR047801">
    <property type="entry name" value="Peptidase_C45"/>
</dbReference>
<reference evidence="2 3" key="1">
    <citation type="submission" date="2017-08" db="EMBL/GenBank/DDBJ databases">
        <title>Virgibacillus indicus sp. nov. and Virgibacillus profoundi sp. nov, two moderately halophilic bacteria isolated from marine sediment by using the Microfluidic Streak Plate.</title>
        <authorList>
            <person name="Xu B."/>
            <person name="Hu B."/>
            <person name="Wang J."/>
            <person name="Zhu Y."/>
            <person name="Huang L."/>
            <person name="Du W."/>
            <person name="Huang Y."/>
        </authorList>
    </citation>
    <scope>NUCLEOTIDE SEQUENCE [LARGE SCALE GENOMIC DNA]</scope>
    <source>
        <strain evidence="2 3">IO3-P2-C2</strain>
    </source>
</reference>
<dbReference type="InterPro" id="IPR005079">
    <property type="entry name" value="Peptidase_C45_hydrolase"/>
</dbReference>
<accession>A0A265NC94</accession>
<dbReference type="PANTHER" id="PTHR34180:SF1">
    <property type="entry name" value="BETA-ALANYL-DOPAMINE_CARCININE HYDROLASE"/>
    <property type="match status" value="1"/>
</dbReference>
<dbReference type="Pfam" id="PF03417">
    <property type="entry name" value="AAT"/>
    <property type="match status" value="1"/>
</dbReference>
<evidence type="ECO:0000313" key="3">
    <source>
        <dbReference type="Proteomes" id="UP000216498"/>
    </source>
</evidence>
<keyword evidence="2" id="KW-0012">Acyltransferase</keyword>
<dbReference type="RefSeq" id="WP_094883249.1">
    <property type="nucleotide sequence ID" value="NZ_NPMS01000001.1"/>
</dbReference>
<dbReference type="CDD" id="cd01935">
    <property type="entry name" value="Ntn_CGH_like"/>
    <property type="match status" value="1"/>
</dbReference>
<organism evidence="2 3">
    <name type="scientific">Virgibacillus indicus</name>
    <dbReference type="NCBI Taxonomy" id="2024554"/>
    <lineage>
        <taxon>Bacteria</taxon>
        <taxon>Bacillati</taxon>
        <taxon>Bacillota</taxon>
        <taxon>Bacilli</taxon>
        <taxon>Bacillales</taxon>
        <taxon>Bacillaceae</taxon>
        <taxon>Virgibacillus</taxon>
    </lineage>
</organism>
<protein>
    <submittedName>
        <fullName evidence="2">Acyl-CoA--6-aminopenicillanic acid acyltransferase</fullName>
    </submittedName>
</protein>
<dbReference type="SUPFAM" id="SSF56235">
    <property type="entry name" value="N-terminal nucleophile aminohydrolases (Ntn hydrolases)"/>
    <property type="match status" value="1"/>
</dbReference>
<dbReference type="OrthoDB" id="8617387at2"/>
<evidence type="ECO:0000313" key="2">
    <source>
        <dbReference type="EMBL" id="OZU89648.1"/>
    </source>
</evidence>
<dbReference type="GO" id="GO:0016746">
    <property type="term" value="F:acyltransferase activity"/>
    <property type="evidence" value="ECO:0007669"/>
    <property type="project" value="UniProtKB-KW"/>
</dbReference>
<dbReference type="EMBL" id="NPMS01000001">
    <property type="protein sequence ID" value="OZU89648.1"/>
    <property type="molecule type" value="Genomic_DNA"/>
</dbReference>
<dbReference type="AlphaFoldDB" id="A0A265NC94"/>
<dbReference type="PANTHER" id="PTHR34180">
    <property type="entry name" value="PEPTIDASE C45"/>
    <property type="match status" value="1"/>
</dbReference>
<dbReference type="Gene3D" id="3.60.60.10">
    <property type="entry name" value="Penicillin V Acylase, Chain A"/>
    <property type="match status" value="1"/>
</dbReference>
<gene>
    <name evidence="2" type="ORF">CIL03_00460</name>
</gene>
<dbReference type="Proteomes" id="UP000216498">
    <property type="component" value="Unassembled WGS sequence"/>
</dbReference>
<dbReference type="InterPro" id="IPR029055">
    <property type="entry name" value="Ntn_hydrolases_N"/>
</dbReference>
<evidence type="ECO:0000259" key="1">
    <source>
        <dbReference type="Pfam" id="PF03417"/>
    </source>
</evidence>
<feature type="domain" description="Peptidase C45 hydrolase" evidence="1">
    <location>
        <begin position="100"/>
        <end position="303"/>
    </location>
</feature>
<dbReference type="InterPro" id="IPR047794">
    <property type="entry name" value="C45_proenzyme-like"/>
</dbReference>
<dbReference type="NCBIfam" id="NF040521">
    <property type="entry name" value="C45_proenzyme"/>
    <property type="match status" value="1"/>
</dbReference>
<name>A0A265NC94_9BACI</name>
<sequence>MSIRKRLQAEVIELIGSPYGIGVKQGSILKSDPNFIERVELKTHSDVKEASQHLEEVSPSLLMELKGLAAGLGVKENTSIQRWSGYDIAMPAMGCTTLANAAFYARNYDFSDDLYDARLVVSKPDHGYASIGFSQQIIGRLDGMNEQGVVVGLHLVNENISQKGFLATAICRLILDQCATTEEAIALIKQVPHQYCFNFSIMDKSGNMAKVEASPEEQIVRYMSPLVCTNHFESESLTNKNREYIDGSLHRKRYLQSLENENVTPITAYEIFNDESSPLFFKYYKEYFGTLHTVVYCPDDLSVIIGIGGDCKPYVLRFGEWLSGNAKLPKTLEGMIEA</sequence>
<proteinExistence type="predicted"/>